<dbReference type="PROSITE" id="PS50835">
    <property type="entry name" value="IG_LIKE"/>
    <property type="match status" value="1"/>
</dbReference>
<evidence type="ECO:0000259" key="8">
    <source>
        <dbReference type="PROSITE" id="PS50835"/>
    </source>
</evidence>
<evidence type="ECO:0000256" key="2">
    <source>
        <dbReference type="ARBA" id="ARBA00022525"/>
    </source>
</evidence>
<proteinExistence type="predicted"/>
<dbReference type="GO" id="GO:0004222">
    <property type="term" value="F:metalloendopeptidase activity"/>
    <property type="evidence" value="ECO:0007669"/>
    <property type="project" value="TreeGrafter"/>
</dbReference>
<keyword evidence="4" id="KW-0677">Repeat</keyword>
<comment type="caution">
    <text evidence="10">The sequence shown here is derived from an EMBL/GenBank/DDBJ whole genome shotgun (WGS) entry which is preliminary data.</text>
</comment>
<dbReference type="PANTHER" id="PTHR13723:SF318">
    <property type="entry name" value="PEPTIDASE M12B DOMAIN-CONTAINING PROTEIN"/>
    <property type="match status" value="1"/>
</dbReference>
<dbReference type="Pfam" id="PF19030">
    <property type="entry name" value="TSP1_ADAMTS"/>
    <property type="match status" value="8"/>
</dbReference>
<keyword evidence="3 7" id="KW-0732">Signal</keyword>
<dbReference type="InterPro" id="IPR036383">
    <property type="entry name" value="TSP1_rpt_sf"/>
</dbReference>
<feature type="chain" id="PRO_5043025596" evidence="7">
    <location>
        <begin position="28"/>
        <end position="958"/>
    </location>
</feature>
<evidence type="ECO:0000259" key="9">
    <source>
        <dbReference type="PROSITE" id="PS50900"/>
    </source>
</evidence>
<dbReference type="InterPro" id="IPR007110">
    <property type="entry name" value="Ig-like_dom"/>
</dbReference>
<dbReference type="PROSITE" id="PS50900">
    <property type="entry name" value="PLAC"/>
    <property type="match status" value="1"/>
</dbReference>
<keyword evidence="5 6" id="KW-1015">Disulfide bond</keyword>
<accession>A0AAN8JPY6</accession>
<feature type="disulfide bond" evidence="6">
    <location>
        <begin position="49"/>
        <end position="56"/>
    </location>
</feature>
<comment type="subcellular location">
    <subcellularLocation>
        <location evidence="1">Secreted</location>
    </subcellularLocation>
</comment>
<dbReference type="InterPro" id="IPR036179">
    <property type="entry name" value="Ig-like_dom_sf"/>
</dbReference>
<keyword evidence="2" id="KW-0964">Secreted</keyword>
<feature type="disulfide bond" evidence="6">
    <location>
        <begin position="34"/>
        <end position="67"/>
    </location>
</feature>
<evidence type="ECO:0000256" key="6">
    <source>
        <dbReference type="PIRSR" id="PIRSR613273-3"/>
    </source>
</evidence>
<evidence type="ECO:0000256" key="7">
    <source>
        <dbReference type="SAM" id="SignalP"/>
    </source>
</evidence>
<dbReference type="SUPFAM" id="SSF82895">
    <property type="entry name" value="TSP-1 type 1 repeat"/>
    <property type="match status" value="8"/>
</dbReference>
<organism evidence="10 11">
    <name type="scientific">Patella caerulea</name>
    <name type="common">Rayed Mediterranean limpet</name>
    <dbReference type="NCBI Taxonomy" id="87958"/>
    <lineage>
        <taxon>Eukaryota</taxon>
        <taxon>Metazoa</taxon>
        <taxon>Spiralia</taxon>
        <taxon>Lophotrochozoa</taxon>
        <taxon>Mollusca</taxon>
        <taxon>Gastropoda</taxon>
        <taxon>Patellogastropoda</taxon>
        <taxon>Patelloidea</taxon>
        <taxon>Patellidae</taxon>
        <taxon>Patella</taxon>
    </lineage>
</organism>
<reference evidence="10 11" key="1">
    <citation type="submission" date="2024-01" db="EMBL/GenBank/DDBJ databases">
        <title>The genome of the rayed Mediterranean limpet Patella caerulea (Linnaeus, 1758).</title>
        <authorList>
            <person name="Anh-Thu Weber A."/>
            <person name="Halstead-Nussloch G."/>
        </authorList>
    </citation>
    <scope>NUCLEOTIDE SEQUENCE [LARGE SCALE GENOMIC DNA]</scope>
    <source>
        <strain evidence="10">AATW-2023a</strain>
        <tissue evidence="10">Whole specimen</tissue>
    </source>
</reference>
<dbReference type="InterPro" id="IPR013273">
    <property type="entry name" value="ADAMTS/ADAMTS-like"/>
</dbReference>
<dbReference type="SUPFAM" id="SSF48726">
    <property type="entry name" value="Immunoglobulin"/>
    <property type="match status" value="1"/>
</dbReference>
<evidence type="ECO:0000256" key="1">
    <source>
        <dbReference type="ARBA" id="ARBA00004613"/>
    </source>
</evidence>
<dbReference type="Pfam" id="PF08686">
    <property type="entry name" value="PLAC"/>
    <property type="match status" value="1"/>
</dbReference>
<dbReference type="GO" id="GO:0005576">
    <property type="term" value="C:extracellular region"/>
    <property type="evidence" value="ECO:0007669"/>
    <property type="project" value="UniProtKB-SubCell"/>
</dbReference>
<feature type="signal peptide" evidence="7">
    <location>
        <begin position="1"/>
        <end position="27"/>
    </location>
</feature>
<sequence>MKTLSIQTCNQILVLLWIHVTSISSDTQTTWSECSRSCDTGLANRTVSCLQSDQSCNSGIKYEYKLCNKEPCLETSVDLRSEQCAVYNVKPFRGVIHQWIPVLDPLQPCALLCKTKETQDWLHNTFSDKVADGTKCKDGANDVCINGQCLPIGCDDIVGYDAVNDNCRSRINYGWLTAWSPCSTSCGTGYQKTNSTCIEVNTGKHVVNTLCDVDRIPHEMTRECFSENCTEIYKDILPPCEGGACPEWITQEWSLCPVTCGQGYQFRQVDCKNGGCSEKTKPMSKRVCITSTPCEEPIALVTTTADGYEDDEVADGESFTIPRYVSGNWSVCNTTCGDGVKTRMIYCQIFNNQTEQVEILSDQECGDQTRPAEIEECSTMAECDKTEIPDINPMSNQTNSTTYEWKIGNYSACSSSCLAGEEYPNLMCVNGDGSSVSSSYCSDIKKPVIKPRVCNDIPCPPRWEIGEYGMCTAECGGGIQQRPVQCIEELSKVSRRPVETFRCPDPIPMSERSCNTQFCPSRWMTRDWSECSSSCGVGLQTRRAYCIKSPIQGRQVTVSDTECMGPKPMTSRECHTGNCFDVETPPPVIKSENYTYVQFRRSKRLKLIIGGEVVLLPGQSVIIKCPVKNYQRKLIFWSKGYKLIPMAGRVQTTFSGNLRIRKTEPAIDTGSYTCIAGMQSADIEIKFQSKRDAIKQAREMQQLLTEANSNANLNLPLKDEASGPGVIRDPHYNATKQLVFTPGRWSACSKTCGSGHQTRKAKCTRITFKYMKMLDDRECLKRGLVKPVEIQKCLIQEDCPNWEIGKWSRCKKDQCVRDGYAQRKRAIHCNYSNGTRASLDVCHALERPEHKKECRSFDCYSVWKTSKWTECFPRCAKKGYKSRTLTCLWKRSKKPAWSSCKAKPRPITKKTCRPKPCLAECEDKSRYCNLVGMLKMCRYSNFRYNCCGTCQDYMKRNS</sequence>
<dbReference type="InterPro" id="IPR050439">
    <property type="entry name" value="ADAMTS_ADAMTS-like"/>
</dbReference>
<gene>
    <name evidence="10" type="ORF">SNE40_012222</name>
</gene>
<evidence type="ECO:0000256" key="5">
    <source>
        <dbReference type="ARBA" id="ARBA00023157"/>
    </source>
</evidence>
<protein>
    <submittedName>
        <fullName evidence="10">Uncharacterized protein</fullName>
    </submittedName>
</protein>
<feature type="domain" description="Ig-like" evidence="8">
    <location>
        <begin position="586"/>
        <end position="684"/>
    </location>
</feature>
<dbReference type="GO" id="GO:0006508">
    <property type="term" value="P:proteolysis"/>
    <property type="evidence" value="ECO:0007669"/>
    <property type="project" value="TreeGrafter"/>
</dbReference>
<dbReference type="PANTHER" id="PTHR13723">
    <property type="entry name" value="ADAMTS A DISINTEGRIN AND METALLOPROTEASE WITH THROMBOSPONDIN MOTIFS PROTEASE"/>
    <property type="match status" value="1"/>
</dbReference>
<evidence type="ECO:0000256" key="4">
    <source>
        <dbReference type="ARBA" id="ARBA00022737"/>
    </source>
</evidence>
<dbReference type="AlphaFoldDB" id="A0AAN8JPY6"/>
<evidence type="ECO:0000256" key="3">
    <source>
        <dbReference type="ARBA" id="ARBA00022729"/>
    </source>
</evidence>
<feature type="domain" description="PLAC" evidence="9">
    <location>
        <begin position="908"/>
        <end position="954"/>
    </location>
</feature>
<dbReference type="InterPro" id="IPR000884">
    <property type="entry name" value="TSP1_rpt"/>
</dbReference>
<evidence type="ECO:0000313" key="11">
    <source>
        <dbReference type="Proteomes" id="UP001347796"/>
    </source>
</evidence>
<feature type="disulfide bond" evidence="6">
    <location>
        <begin position="38"/>
        <end position="72"/>
    </location>
</feature>
<dbReference type="SMART" id="SM00209">
    <property type="entry name" value="TSP1"/>
    <property type="match status" value="8"/>
</dbReference>
<keyword evidence="11" id="KW-1185">Reference proteome</keyword>
<dbReference type="Proteomes" id="UP001347796">
    <property type="component" value="Unassembled WGS sequence"/>
</dbReference>
<dbReference type="PROSITE" id="PS50092">
    <property type="entry name" value="TSP1"/>
    <property type="match status" value="8"/>
</dbReference>
<dbReference type="InterPro" id="IPR013783">
    <property type="entry name" value="Ig-like_fold"/>
</dbReference>
<dbReference type="Gene3D" id="2.20.100.10">
    <property type="entry name" value="Thrombospondin type-1 (TSP1) repeat"/>
    <property type="match status" value="8"/>
</dbReference>
<dbReference type="GO" id="GO:0030198">
    <property type="term" value="P:extracellular matrix organization"/>
    <property type="evidence" value="ECO:0007669"/>
    <property type="project" value="InterPro"/>
</dbReference>
<dbReference type="Gene3D" id="2.60.40.10">
    <property type="entry name" value="Immunoglobulins"/>
    <property type="match status" value="1"/>
</dbReference>
<dbReference type="Pfam" id="PF00090">
    <property type="entry name" value="TSP_1"/>
    <property type="match status" value="1"/>
</dbReference>
<dbReference type="PRINTS" id="PR01857">
    <property type="entry name" value="ADAMTSFAMILY"/>
</dbReference>
<dbReference type="GO" id="GO:0031012">
    <property type="term" value="C:extracellular matrix"/>
    <property type="evidence" value="ECO:0007669"/>
    <property type="project" value="TreeGrafter"/>
</dbReference>
<dbReference type="EMBL" id="JAZGQO010000008">
    <property type="protein sequence ID" value="KAK6179994.1"/>
    <property type="molecule type" value="Genomic_DNA"/>
</dbReference>
<name>A0AAN8JPY6_PATCE</name>
<evidence type="ECO:0000313" key="10">
    <source>
        <dbReference type="EMBL" id="KAK6179994.1"/>
    </source>
</evidence>
<dbReference type="InterPro" id="IPR010909">
    <property type="entry name" value="PLAC"/>
</dbReference>